<dbReference type="OrthoDB" id="200286at2157"/>
<dbReference type="Gene3D" id="3.90.1140.10">
    <property type="entry name" value="Cyclic phosphodiesterase"/>
    <property type="match status" value="1"/>
</dbReference>
<dbReference type="Pfam" id="PF13563">
    <property type="entry name" value="2_5_RNA_ligase2"/>
    <property type="match status" value="1"/>
</dbReference>
<comment type="caution">
    <text evidence="2">The sequence shown here is derived from an EMBL/GenBank/DDBJ whole genome shotgun (WGS) entry which is preliminary data.</text>
</comment>
<protein>
    <submittedName>
        <fullName evidence="2">Phosphoesterase</fullName>
    </submittedName>
</protein>
<dbReference type="Proteomes" id="UP000218083">
    <property type="component" value="Unassembled WGS sequence"/>
</dbReference>
<dbReference type="EMBL" id="NSKC01000004">
    <property type="protein sequence ID" value="PAU83762.1"/>
    <property type="molecule type" value="Genomic_DNA"/>
</dbReference>
<feature type="compositionally biased region" description="Low complexity" evidence="1">
    <location>
        <begin position="62"/>
        <end position="71"/>
    </location>
</feature>
<sequence length="201" mass="21220">MFSLNVPIAPAVDRLAADLQSKLSGFERVRDRHTLVCKRFGVADVPDRVASDHRDGSGGTGPDASPGSPAAGPSPPKPDALDALRQDLHPLLAGTDPFPVAVTGIDVFDAPASGSGPVLYLAVESDPLIRVHRRLCAAYGAVEGIEGDDYTTHVTVARGGNPEPGVVAGLVDAEFEPIRWRVHALDLYDPEFREVAATIEL</sequence>
<evidence type="ECO:0000313" key="2">
    <source>
        <dbReference type="EMBL" id="PAU83762.1"/>
    </source>
</evidence>
<evidence type="ECO:0000256" key="1">
    <source>
        <dbReference type="SAM" id="MobiDB-lite"/>
    </source>
</evidence>
<evidence type="ECO:0000313" key="3">
    <source>
        <dbReference type="Proteomes" id="UP000218083"/>
    </source>
</evidence>
<gene>
    <name evidence="2" type="ORF">CK500_09660</name>
</gene>
<dbReference type="AlphaFoldDB" id="A0A2A2FGI7"/>
<feature type="region of interest" description="Disordered" evidence="1">
    <location>
        <begin position="48"/>
        <end position="82"/>
    </location>
</feature>
<organism evidence="2 3">
    <name type="scientific">Halorubrum salipaludis</name>
    <dbReference type="NCBI Taxonomy" id="2032630"/>
    <lineage>
        <taxon>Archaea</taxon>
        <taxon>Methanobacteriati</taxon>
        <taxon>Methanobacteriota</taxon>
        <taxon>Stenosarchaea group</taxon>
        <taxon>Halobacteria</taxon>
        <taxon>Halobacteriales</taxon>
        <taxon>Haloferacaceae</taxon>
        <taxon>Halorubrum</taxon>
    </lineage>
</organism>
<accession>A0A2A2FGI7</accession>
<reference evidence="2 3" key="1">
    <citation type="submission" date="2017-08" db="EMBL/GenBank/DDBJ databases">
        <title>The strain WRN001 was isolated from Binhai saline alkaline soil, Tianjin, China.</title>
        <authorList>
            <person name="Liu D."/>
            <person name="Zhang G."/>
        </authorList>
    </citation>
    <scope>NUCLEOTIDE SEQUENCE [LARGE SCALE GENOMIC DNA]</scope>
    <source>
        <strain evidence="2 3">WN019</strain>
    </source>
</reference>
<dbReference type="InterPro" id="IPR009097">
    <property type="entry name" value="Cyclic_Pdiesterase"/>
</dbReference>
<keyword evidence="3" id="KW-1185">Reference proteome</keyword>
<proteinExistence type="predicted"/>
<dbReference type="RefSeq" id="WP_095637020.1">
    <property type="nucleotide sequence ID" value="NZ_NSKC01000004.1"/>
</dbReference>
<dbReference type="SUPFAM" id="SSF55144">
    <property type="entry name" value="LigT-like"/>
    <property type="match status" value="1"/>
</dbReference>
<name>A0A2A2FGI7_9EURY</name>